<evidence type="ECO:0000256" key="6">
    <source>
        <dbReference type="PIRSR" id="PIRSR001430-2"/>
    </source>
</evidence>
<gene>
    <name evidence="4 9" type="primary">truA</name>
    <name evidence="9" type="ORF">H8S23_02910</name>
</gene>
<keyword evidence="2 4" id="KW-0819">tRNA processing</keyword>
<feature type="active site" description="Nucleophile" evidence="4 5">
    <location>
        <position position="53"/>
    </location>
</feature>
<dbReference type="InterPro" id="IPR001406">
    <property type="entry name" value="PsdUridine_synth_TruA"/>
</dbReference>
<comment type="caution">
    <text evidence="4">Lacks conserved residue(s) required for the propagation of feature annotation.</text>
</comment>
<dbReference type="SUPFAM" id="SSF55120">
    <property type="entry name" value="Pseudouridine synthase"/>
    <property type="match status" value="1"/>
</dbReference>
<dbReference type="HAMAP" id="MF_00171">
    <property type="entry name" value="TruA"/>
    <property type="match status" value="1"/>
</dbReference>
<dbReference type="InterPro" id="IPR020095">
    <property type="entry name" value="PsdUridine_synth_TruA_C"/>
</dbReference>
<evidence type="ECO:0000256" key="1">
    <source>
        <dbReference type="ARBA" id="ARBA00009375"/>
    </source>
</evidence>
<reference evidence="9" key="1">
    <citation type="submission" date="2020-08" db="EMBL/GenBank/DDBJ databases">
        <title>Genome public.</title>
        <authorList>
            <person name="Liu C."/>
            <person name="Sun Q."/>
        </authorList>
    </citation>
    <scope>NUCLEOTIDE SEQUENCE</scope>
    <source>
        <strain evidence="9">BX8</strain>
    </source>
</reference>
<evidence type="ECO:0000313" key="9">
    <source>
        <dbReference type="EMBL" id="MBC5580448.1"/>
    </source>
</evidence>
<dbReference type="InterPro" id="IPR020103">
    <property type="entry name" value="PsdUridine_synth_cat_dom_sf"/>
</dbReference>
<evidence type="ECO:0000256" key="4">
    <source>
        <dbReference type="HAMAP-Rule" id="MF_00171"/>
    </source>
</evidence>
<dbReference type="PANTHER" id="PTHR11142">
    <property type="entry name" value="PSEUDOURIDYLATE SYNTHASE"/>
    <property type="match status" value="1"/>
</dbReference>
<dbReference type="InterPro" id="IPR020097">
    <property type="entry name" value="PsdUridine_synth_TruA_a/b_dom"/>
</dbReference>
<dbReference type="Pfam" id="PF01416">
    <property type="entry name" value="PseudoU_synth_1"/>
    <property type="match status" value="2"/>
</dbReference>
<dbReference type="PIRSF" id="PIRSF001430">
    <property type="entry name" value="tRNA_psdUrid_synth"/>
    <property type="match status" value="1"/>
</dbReference>
<comment type="function">
    <text evidence="4">Formation of pseudouridine at positions 38, 39 and 40 in the anticodon stem and loop of transfer RNAs.</text>
</comment>
<feature type="domain" description="Pseudouridine synthase I TruA alpha/beta" evidence="8">
    <location>
        <begin position="144"/>
        <end position="250"/>
    </location>
</feature>
<dbReference type="GO" id="GO:0031119">
    <property type="term" value="P:tRNA pseudouridine synthesis"/>
    <property type="evidence" value="ECO:0007669"/>
    <property type="project" value="UniProtKB-UniRule"/>
</dbReference>
<feature type="binding site" evidence="4 6">
    <location>
        <position position="111"/>
    </location>
    <ligand>
        <name>substrate</name>
    </ligand>
</feature>
<comment type="catalytic activity">
    <reaction evidence="4 7">
        <text>uridine(38/39/40) in tRNA = pseudouridine(38/39/40) in tRNA</text>
        <dbReference type="Rhea" id="RHEA:22376"/>
        <dbReference type="Rhea" id="RHEA-COMP:10085"/>
        <dbReference type="Rhea" id="RHEA-COMP:10087"/>
        <dbReference type="ChEBI" id="CHEBI:65314"/>
        <dbReference type="ChEBI" id="CHEBI:65315"/>
        <dbReference type="EC" id="5.4.99.12"/>
    </reaction>
</comment>
<keyword evidence="3 4" id="KW-0413">Isomerase</keyword>
<dbReference type="FunFam" id="3.30.70.580:FF:000001">
    <property type="entry name" value="tRNA pseudouridine synthase A"/>
    <property type="match status" value="1"/>
</dbReference>
<evidence type="ECO:0000256" key="2">
    <source>
        <dbReference type="ARBA" id="ARBA00022694"/>
    </source>
</evidence>
<feature type="domain" description="Pseudouridine synthase I TruA alpha/beta" evidence="8">
    <location>
        <begin position="10"/>
        <end position="105"/>
    </location>
</feature>
<comment type="caution">
    <text evidence="9">The sequence shown here is derived from an EMBL/GenBank/DDBJ whole genome shotgun (WGS) entry which is preliminary data.</text>
</comment>
<dbReference type="Gene3D" id="3.30.70.660">
    <property type="entry name" value="Pseudouridine synthase I, catalytic domain, C-terminal subdomain"/>
    <property type="match status" value="1"/>
</dbReference>
<accession>A0A923L108</accession>
<dbReference type="NCBIfam" id="TIGR00071">
    <property type="entry name" value="hisT_truA"/>
    <property type="match status" value="1"/>
</dbReference>
<dbReference type="GO" id="GO:0160147">
    <property type="term" value="F:tRNA pseudouridine(38-40) synthase activity"/>
    <property type="evidence" value="ECO:0007669"/>
    <property type="project" value="UniProtKB-EC"/>
</dbReference>
<keyword evidence="10" id="KW-1185">Reference proteome</keyword>
<evidence type="ECO:0000256" key="3">
    <source>
        <dbReference type="ARBA" id="ARBA00023235"/>
    </source>
</evidence>
<dbReference type="GO" id="GO:0003723">
    <property type="term" value="F:RNA binding"/>
    <property type="evidence" value="ECO:0007669"/>
    <property type="project" value="InterPro"/>
</dbReference>
<proteinExistence type="inferred from homology"/>
<dbReference type="InterPro" id="IPR020094">
    <property type="entry name" value="TruA/RsuA/RluB/E/F_N"/>
</dbReference>
<comment type="subunit">
    <text evidence="4">Homodimer.</text>
</comment>
<dbReference type="EC" id="5.4.99.12" evidence="4"/>
<organism evidence="9 10">
    <name type="scientific">Anaerofilum hominis</name>
    <dbReference type="NCBI Taxonomy" id="2763016"/>
    <lineage>
        <taxon>Bacteria</taxon>
        <taxon>Bacillati</taxon>
        <taxon>Bacillota</taxon>
        <taxon>Clostridia</taxon>
        <taxon>Eubacteriales</taxon>
        <taxon>Oscillospiraceae</taxon>
        <taxon>Anaerofilum</taxon>
    </lineage>
</organism>
<sequence length="262" mass="28485">MKRHLALFLAYQGTAYHGFQVQKNALTVARVLQDAIAAALGSREEIKGCSRTDAGVHALAYCVSFFTASGIPCEKLPLALNAHLPADIRVFSAREVEPDFHARYSCTGKAYLYRVRNAPAASPFSYQLAWRVWPKLELQPMRRAAALLCGQHDFASFMAAGSTIEAEGGSTVRTVRSFEVEQKGDELRFMIEADGYLYHMVRILVGTLVEAGAGRRDPDGVPAILAARDRAAAGQTAPAKGLALAKVFYDEFTLDGGGELWA</sequence>
<dbReference type="Proteomes" id="UP000659630">
    <property type="component" value="Unassembled WGS sequence"/>
</dbReference>
<evidence type="ECO:0000313" key="10">
    <source>
        <dbReference type="Proteomes" id="UP000659630"/>
    </source>
</evidence>
<evidence type="ECO:0000256" key="5">
    <source>
        <dbReference type="PIRSR" id="PIRSR001430-1"/>
    </source>
</evidence>
<dbReference type="AlphaFoldDB" id="A0A923L108"/>
<evidence type="ECO:0000256" key="7">
    <source>
        <dbReference type="RuleBase" id="RU003792"/>
    </source>
</evidence>
<name>A0A923L108_9FIRM</name>
<dbReference type="Gene3D" id="3.30.70.580">
    <property type="entry name" value="Pseudouridine synthase I, catalytic domain, N-terminal subdomain"/>
    <property type="match status" value="1"/>
</dbReference>
<evidence type="ECO:0000259" key="8">
    <source>
        <dbReference type="Pfam" id="PF01416"/>
    </source>
</evidence>
<protein>
    <recommendedName>
        <fullName evidence="4">tRNA pseudouridine synthase A</fullName>
        <ecNumber evidence="4">5.4.99.12</ecNumber>
    </recommendedName>
    <alternativeName>
        <fullName evidence="4">tRNA pseudouridine(38-40) synthase</fullName>
    </alternativeName>
    <alternativeName>
        <fullName evidence="4">tRNA pseudouridylate synthase I</fullName>
    </alternativeName>
    <alternativeName>
        <fullName evidence="4">tRNA-uridine isomerase I</fullName>
    </alternativeName>
</protein>
<dbReference type="EMBL" id="JACONZ010000001">
    <property type="protein sequence ID" value="MBC5580448.1"/>
    <property type="molecule type" value="Genomic_DNA"/>
</dbReference>
<dbReference type="RefSeq" id="WP_186886799.1">
    <property type="nucleotide sequence ID" value="NZ_JACONZ010000001.1"/>
</dbReference>
<dbReference type="CDD" id="cd02570">
    <property type="entry name" value="PseudoU_synth_EcTruA"/>
    <property type="match status" value="1"/>
</dbReference>
<comment type="similarity">
    <text evidence="1 4 7">Belongs to the tRNA pseudouridine synthase TruA family.</text>
</comment>
<dbReference type="PANTHER" id="PTHR11142:SF0">
    <property type="entry name" value="TRNA PSEUDOURIDINE SYNTHASE-LIKE 1"/>
    <property type="match status" value="1"/>
</dbReference>